<feature type="non-terminal residue" evidence="1">
    <location>
        <position position="1"/>
    </location>
</feature>
<gene>
    <name evidence="1" type="ORF">Gotri_018793</name>
</gene>
<reference evidence="1 2" key="1">
    <citation type="journal article" date="2019" name="Genome Biol. Evol.">
        <title>Insights into the evolution of the New World diploid cottons (Gossypium, subgenus Houzingenia) based on genome sequencing.</title>
        <authorList>
            <person name="Grover C.E."/>
            <person name="Arick M.A. 2nd"/>
            <person name="Thrash A."/>
            <person name="Conover J.L."/>
            <person name="Sanders W.S."/>
            <person name="Peterson D.G."/>
            <person name="Frelichowski J.E."/>
            <person name="Scheffler J.A."/>
            <person name="Scheffler B.E."/>
            <person name="Wendel J.F."/>
        </authorList>
    </citation>
    <scope>NUCLEOTIDE SEQUENCE [LARGE SCALE GENOMIC DNA]</scope>
    <source>
        <strain evidence="1">8</strain>
        <tissue evidence="1">Leaf</tissue>
    </source>
</reference>
<keyword evidence="2" id="KW-1185">Reference proteome</keyword>
<protein>
    <submittedName>
        <fullName evidence="1">Uncharacterized protein</fullName>
    </submittedName>
</protein>
<dbReference type="AlphaFoldDB" id="A0A7J9EAS9"/>
<accession>A0A7J9EAS9</accession>
<evidence type="ECO:0000313" key="1">
    <source>
        <dbReference type="EMBL" id="MBA0770120.1"/>
    </source>
</evidence>
<proteinExistence type="predicted"/>
<comment type="caution">
    <text evidence="1">The sequence shown here is derived from an EMBL/GenBank/DDBJ whole genome shotgun (WGS) entry which is preliminary data.</text>
</comment>
<dbReference type="Proteomes" id="UP000593568">
    <property type="component" value="Unassembled WGS sequence"/>
</dbReference>
<dbReference type="EMBL" id="JABEZW010000007">
    <property type="protein sequence ID" value="MBA0770120.1"/>
    <property type="molecule type" value="Genomic_DNA"/>
</dbReference>
<organism evidence="1 2">
    <name type="scientific">Gossypium trilobum</name>
    <dbReference type="NCBI Taxonomy" id="34281"/>
    <lineage>
        <taxon>Eukaryota</taxon>
        <taxon>Viridiplantae</taxon>
        <taxon>Streptophyta</taxon>
        <taxon>Embryophyta</taxon>
        <taxon>Tracheophyta</taxon>
        <taxon>Spermatophyta</taxon>
        <taxon>Magnoliopsida</taxon>
        <taxon>eudicotyledons</taxon>
        <taxon>Gunneridae</taxon>
        <taxon>Pentapetalae</taxon>
        <taxon>rosids</taxon>
        <taxon>malvids</taxon>
        <taxon>Malvales</taxon>
        <taxon>Malvaceae</taxon>
        <taxon>Malvoideae</taxon>
        <taxon>Gossypium</taxon>
    </lineage>
</organism>
<sequence length="193" mass="21938">SNNFIRRVLQRVFNASKRASDFTLNSQGQPWVEVYVKVSTYGPYAVMDRSITGESVGTIEDVGGFPVGQRLLRCSKDDALFGVDFCIHVHDLLAGLISKGMTKQFDDFLGQFLDYDAKSISMDYRSYIRIRVRIDVRNPLKRRKKIVLVKIKAFPKQAMVASSCWLFEKGEGQLLGDLRKAFGREEEGGQMNR</sequence>
<evidence type="ECO:0000313" key="2">
    <source>
        <dbReference type="Proteomes" id="UP000593568"/>
    </source>
</evidence>
<name>A0A7J9EAS9_9ROSI</name>